<dbReference type="InterPro" id="IPR032151">
    <property type="entry name" value="CFAP61_N"/>
</dbReference>
<feature type="non-terminal residue" evidence="2">
    <location>
        <position position="1"/>
    </location>
</feature>
<protein>
    <submittedName>
        <fullName evidence="2">CFA61 protein</fullName>
    </submittedName>
</protein>
<dbReference type="PANTHER" id="PTHR21178">
    <property type="entry name" value="CILIA- AND FLAGELLA-ASSOCIATED PROTEIN 61"/>
    <property type="match status" value="1"/>
</dbReference>
<dbReference type="AlphaFoldDB" id="A0A8X7XKH7"/>
<organism evidence="2 3">
    <name type="scientific">Polypterus senegalus</name>
    <name type="common">Senegal bichir</name>
    <dbReference type="NCBI Taxonomy" id="55291"/>
    <lineage>
        <taxon>Eukaryota</taxon>
        <taxon>Metazoa</taxon>
        <taxon>Chordata</taxon>
        <taxon>Craniata</taxon>
        <taxon>Vertebrata</taxon>
        <taxon>Euteleostomi</taxon>
        <taxon>Actinopterygii</taxon>
        <taxon>Polypteriformes</taxon>
        <taxon>Polypteridae</taxon>
        <taxon>Polypterus</taxon>
    </lineage>
</organism>
<gene>
    <name evidence="2" type="primary">Cfap61_1</name>
    <name evidence="2" type="ORF">GTO96_0015036</name>
</gene>
<keyword evidence="3" id="KW-1185">Reference proteome</keyword>
<proteinExistence type="predicted"/>
<evidence type="ECO:0000259" key="1">
    <source>
        <dbReference type="Pfam" id="PF16092"/>
    </source>
</evidence>
<sequence length="318" mass="35739">MSAVASLSSTEEVITSRRTESLDAHEISKLITPSTTGMFGRINVLYLLEKSNLAVTLENDNKEIVAHAAFLDYPNHSLADPAEWVPWIQSNYKSNEYTPLNTLFMHLFVAQADYALEGAKEIIRTVFNAVPELHYIFLFIPSTVSLESSLEAVFEPVLDPETVCQYTAFIAHRHLHFPVLRVRKARVEDHDDLIPLFTQYNSDLTAMYGDYFLAELIEAQNEQNHAVVCESMKALIGVLEGLSEESECVCLQVYWTKNKIQAFNDLFGTAISSVFVCKGSVDLVVKFTYLGSNIHVSGYSSYEVCRLIGGAWEVMRSL</sequence>
<feature type="domain" description="Cilia- and flagella-associated protein 61 N-terminal" evidence="1">
    <location>
        <begin position="16"/>
        <end position="245"/>
    </location>
</feature>
<dbReference type="Pfam" id="PF16092">
    <property type="entry name" value="CFAP61_N"/>
    <property type="match status" value="1"/>
</dbReference>
<comment type="caution">
    <text evidence="2">The sequence shown here is derived from an EMBL/GenBank/DDBJ whole genome shotgun (WGS) entry which is preliminary data.</text>
</comment>
<accession>A0A8X7XKH7</accession>
<dbReference type="EMBL" id="JAATIS010000485">
    <property type="protein sequence ID" value="KAG2467762.1"/>
    <property type="molecule type" value="Genomic_DNA"/>
</dbReference>
<evidence type="ECO:0000313" key="3">
    <source>
        <dbReference type="Proteomes" id="UP000886611"/>
    </source>
</evidence>
<dbReference type="InterPro" id="IPR038884">
    <property type="entry name" value="CFAP61"/>
</dbReference>
<dbReference type="PANTHER" id="PTHR21178:SF8">
    <property type="entry name" value="CILIA- AND FLAGELLA-ASSOCIATED PROTEIN 61"/>
    <property type="match status" value="1"/>
</dbReference>
<reference evidence="2 3" key="1">
    <citation type="journal article" date="2021" name="Cell">
        <title>Tracing the genetic footprints of vertebrate landing in non-teleost ray-finned fishes.</title>
        <authorList>
            <person name="Bi X."/>
            <person name="Wang K."/>
            <person name="Yang L."/>
            <person name="Pan H."/>
            <person name="Jiang H."/>
            <person name="Wei Q."/>
            <person name="Fang M."/>
            <person name="Yu H."/>
            <person name="Zhu C."/>
            <person name="Cai Y."/>
            <person name="He Y."/>
            <person name="Gan X."/>
            <person name="Zeng H."/>
            <person name="Yu D."/>
            <person name="Zhu Y."/>
            <person name="Jiang H."/>
            <person name="Qiu Q."/>
            <person name="Yang H."/>
            <person name="Zhang Y.E."/>
            <person name="Wang W."/>
            <person name="Zhu M."/>
            <person name="He S."/>
            <person name="Zhang G."/>
        </authorList>
    </citation>
    <scope>NUCLEOTIDE SEQUENCE [LARGE SCALE GENOMIC DNA]</scope>
    <source>
        <strain evidence="2">Bchr_013</strain>
    </source>
</reference>
<feature type="non-terminal residue" evidence="2">
    <location>
        <position position="318"/>
    </location>
</feature>
<name>A0A8X7XKH7_POLSE</name>
<dbReference type="Proteomes" id="UP000886611">
    <property type="component" value="Unassembled WGS sequence"/>
</dbReference>
<evidence type="ECO:0000313" key="2">
    <source>
        <dbReference type="EMBL" id="KAG2467762.1"/>
    </source>
</evidence>